<dbReference type="PANTHER" id="PTHR48051">
    <property type="match status" value="1"/>
</dbReference>
<dbReference type="VEuPathDB" id="FungiDB:SPRG_12529"/>
<dbReference type="SMART" id="SM00369">
    <property type="entry name" value="LRR_TYP"/>
    <property type="match status" value="16"/>
</dbReference>
<dbReference type="OMA" id="TREWQVG"/>
<dbReference type="InterPro" id="IPR001202">
    <property type="entry name" value="WW_dom"/>
</dbReference>
<evidence type="ECO:0000313" key="12">
    <source>
        <dbReference type="EMBL" id="KDO21486.1"/>
    </source>
</evidence>
<dbReference type="SMART" id="SM00364">
    <property type="entry name" value="LRR_BAC"/>
    <property type="match status" value="11"/>
</dbReference>
<keyword evidence="5" id="KW-0677">Repeat</keyword>
<protein>
    <recommendedName>
        <fullName evidence="11">WW domain-containing protein</fullName>
    </recommendedName>
</protein>
<dbReference type="SUPFAM" id="SSF52058">
    <property type="entry name" value="L domain-like"/>
    <property type="match status" value="2"/>
</dbReference>
<feature type="domain" description="WW" evidence="11">
    <location>
        <begin position="1"/>
        <end position="35"/>
    </location>
</feature>
<evidence type="ECO:0000259" key="11">
    <source>
        <dbReference type="PROSITE" id="PS50020"/>
    </source>
</evidence>
<dbReference type="InterPro" id="IPR036020">
    <property type="entry name" value="WW_dom_sf"/>
</dbReference>
<name>A0A067C4J7_SAPPC</name>
<dbReference type="PROSITE" id="PS51450">
    <property type="entry name" value="LRR"/>
    <property type="match status" value="5"/>
</dbReference>
<dbReference type="InterPro" id="IPR011990">
    <property type="entry name" value="TPR-like_helical_dom_sf"/>
</dbReference>
<sequence length="1200" mass="134831">MGLRAGWESAVDSASGNTYYFNRSSGETSWTPPPPIAHSTESAAILIQKIYRAKQARARLQTMMHSIYQRIFDPTTQAYFYHNVKTGETSWMTPRGLKIKPKTSPNEGSSSEEPESPLPPGWSEAFDNATQHTYYVNEATKETSWTRPQASPSWKPFVMDEDEAATLLQAAWRGRRDRDRVRQELLERFVPVIDPTTGATTYLDKQTKLSLAARPNFPQTPSNRAILAAPTTAMPKEEMYGSESSRRSFRIGQRTYPRSKGQLIVDAAEDLELEDIPVTELDMSRLQAIKLTSRIWNLDNLQRLLLHENRLTRIPSGIQDLTKLVYLNVSHNALATLPSGLQTTKTLQHLDASHNVIATFSPRLWKLGNLTHLDLSHNKLVELPYVEGDLKLLKETGAWGVGIGLLSKLHTLKLQHNLLRAWPSMLESCMALRTLDLSENALTELSADVGNLSQLESLVLHHNQLSRLPDTLGLLGELQMLDVSHNLLNDVPASIADCTQLSILNLTHNALASLPEATKALVTLTRLLLSENPFVAFPNHFADMLALTTLTMASCNIPALPEGFWTFAKTQLPSLSSVDLSHNSIQFLPTKGLTRLRSVLTTLRLSHNALEALEPLVCTCHRLTELSLSHNALSTLPDEVAGLKALEILDVSYNQLQALPETVTNLAKLKSLRANHNQLHALPKLVGRLTLLEYLDVSHNALTHLPSTVHELRRLMYLSAASNQLVLRPPYLQHHVETFVDLSNNPFETIDSDYHAYMTAVYKAKADVDRGEYASAHALFSELLYDTKLRPYDLLPPTHQHIRTVAVFYRGICRYQQIMAALRELERVSQEAADVARVVHEDTLLHSISRRIGEKPRTVPLRSPDAVRDAQDQIAKLVAQKGQLRTDIAVWRDDAVRDLKTALRLRMEPRTSSYTLALLYAKLGEYPNAVQMWTTAMSYVPTARNAMTDGDDSETVTAALVPLLLHRARAYAAMGQIPRALVDYRRILAVFPDDADAQLELYEWSEHHRKFHEPCGVDSDELLRAVDVDVGTGIGRRRHDPAVAALPALNEIDSAAAFREACQRLRDAAATAHVQTIQAEKAAKASRDAAVTLVLDRKREIRANLDMQSEEVDQRKRDAAIARALYMLQQERAREENERTWMGYEEDVQRWTEREQARLLQEELDALEAARRKAEEKAELKKRMARRGGLRQASSTRGKK</sequence>
<keyword evidence="8" id="KW-0234">DNA repair</keyword>
<dbReference type="Gene3D" id="2.20.70.10">
    <property type="match status" value="2"/>
</dbReference>
<dbReference type="Pfam" id="PF00397">
    <property type="entry name" value="WW"/>
    <property type="match status" value="2"/>
</dbReference>
<evidence type="ECO:0000256" key="9">
    <source>
        <dbReference type="PROSITE-ProRule" id="PRU00339"/>
    </source>
</evidence>
<dbReference type="Gene3D" id="3.80.10.10">
    <property type="entry name" value="Ribonuclease Inhibitor"/>
    <property type="match status" value="3"/>
</dbReference>
<feature type="domain" description="WW" evidence="11">
    <location>
        <begin position="116"/>
        <end position="150"/>
    </location>
</feature>
<dbReference type="InterPro" id="IPR032675">
    <property type="entry name" value="LRR_dom_sf"/>
</dbReference>
<dbReference type="SMART" id="SM00015">
    <property type="entry name" value="IQ"/>
    <property type="match status" value="2"/>
</dbReference>
<proteinExistence type="inferred from homology"/>
<gene>
    <name evidence="12" type="ORF">SPRG_12529</name>
</gene>
<dbReference type="PROSITE" id="PS50096">
    <property type="entry name" value="IQ"/>
    <property type="match status" value="2"/>
</dbReference>
<keyword evidence="9" id="KW-0802">TPR repeat</keyword>
<evidence type="ECO:0000313" key="13">
    <source>
        <dbReference type="Proteomes" id="UP000030745"/>
    </source>
</evidence>
<dbReference type="KEGG" id="spar:SPRG_12529"/>
<dbReference type="Pfam" id="PF00560">
    <property type="entry name" value="LRR_1"/>
    <property type="match status" value="1"/>
</dbReference>
<reference evidence="12 13" key="1">
    <citation type="journal article" date="2013" name="PLoS Genet.">
        <title>Distinctive expansion of potential virulence genes in the genome of the oomycete fish pathogen Saprolegnia parasitica.</title>
        <authorList>
            <person name="Jiang R.H."/>
            <person name="de Bruijn I."/>
            <person name="Haas B.J."/>
            <person name="Belmonte R."/>
            <person name="Lobach L."/>
            <person name="Christie J."/>
            <person name="van den Ackerveken G."/>
            <person name="Bottin A."/>
            <person name="Bulone V."/>
            <person name="Diaz-Moreno S.M."/>
            <person name="Dumas B."/>
            <person name="Fan L."/>
            <person name="Gaulin E."/>
            <person name="Govers F."/>
            <person name="Grenville-Briggs L.J."/>
            <person name="Horner N.R."/>
            <person name="Levin J.Z."/>
            <person name="Mammella M."/>
            <person name="Meijer H.J."/>
            <person name="Morris P."/>
            <person name="Nusbaum C."/>
            <person name="Oome S."/>
            <person name="Phillips A.J."/>
            <person name="van Rooyen D."/>
            <person name="Rzeszutek E."/>
            <person name="Saraiva M."/>
            <person name="Secombes C.J."/>
            <person name="Seidl M.F."/>
            <person name="Snel B."/>
            <person name="Stassen J.H."/>
            <person name="Sykes S."/>
            <person name="Tripathy S."/>
            <person name="van den Berg H."/>
            <person name="Vega-Arreguin J.C."/>
            <person name="Wawra S."/>
            <person name="Young S.K."/>
            <person name="Zeng Q."/>
            <person name="Dieguez-Uribeondo J."/>
            <person name="Russ C."/>
            <person name="Tyler B.M."/>
            <person name="van West P."/>
        </authorList>
    </citation>
    <scope>NUCLEOTIDE SEQUENCE [LARGE SCALE GENOMIC DNA]</scope>
    <source>
        <strain evidence="12 13">CBS 223.65</strain>
    </source>
</reference>
<dbReference type="InterPro" id="IPR003591">
    <property type="entry name" value="Leu-rich_rpt_typical-subtyp"/>
</dbReference>
<dbReference type="InterPro" id="IPR000048">
    <property type="entry name" value="IQ_motif_EF-hand-BS"/>
</dbReference>
<dbReference type="Gene3D" id="1.20.5.190">
    <property type="match status" value="1"/>
</dbReference>
<keyword evidence="7" id="KW-0156">Chromatin regulator</keyword>
<dbReference type="GO" id="GO:0006325">
    <property type="term" value="P:chromatin organization"/>
    <property type="evidence" value="ECO:0007669"/>
    <property type="project" value="UniProtKB-KW"/>
</dbReference>
<evidence type="ECO:0000256" key="3">
    <source>
        <dbReference type="ARBA" id="ARBA00022454"/>
    </source>
</evidence>
<dbReference type="PRINTS" id="PR00019">
    <property type="entry name" value="LEURICHRPT"/>
</dbReference>
<keyword evidence="4" id="KW-0433">Leucine-rich repeat</keyword>
<evidence type="ECO:0000256" key="10">
    <source>
        <dbReference type="SAM" id="MobiDB-lite"/>
    </source>
</evidence>
<dbReference type="Gene3D" id="1.25.40.10">
    <property type="entry name" value="Tetratricopeptide repeat domain"/>
    <property type="match status" value="1"/>
</dbReference>
<dbReference type="GO" id="GO:0006281">
    <property type="term" value="P:DNA repair"/>
    <property type="evidence" value="ECO:0007669"/>
    <property type="project" value="UniProtKB-KW"/>
</dbReference>
<dbReference type="CDD" id="cd00201">
    <property type="entry name" value="WW"/>
    <property type="match status" value="2"/>
</dbReference>
<dbReference type="PROSITE" id="PS50005">
    <property type="entry name" value="TPR"/>
    <property type="match status" value="1"/>
</dbReference>
<evidence type="ECO:0000256" key="6">
    <source>
        <dbReference type="ARBA" id="ARBA00022763"/>
    </source>
</evidence>
<dbReference type="PANTHER" id="PTHR48051:SF1">
    <property type="entry name" value="RAS SUPPRESSOR PROTEIN 1"/>
    <property type="match status" value="1"/>
</dbReference>
<keyword evidence="6" id="KW-0227">DNA damage</keyword>
<evidence type="ECO:0000256" key="7">
    <source>
        <dbReference type="ARBA" id="ARBA00022853"/>
    </source>
</evidence>
<dbReference type="OrthoDB" id="676979at2759"/>
<dbReference type="PROSITE" id="PS01159">
    <property type="entry name" value="WW_DOMAIN_1"/>
    <property type="match status" value="2"/>
</dbReference>
<evidence type="ECO:0000256" key="2">
    <source>
        <dbReference type="ARBA" id="ARBA00010999"/>
    </source>
</evidence>
<dbReference type="GO" id="GO:0005694">
    <property type="term" value="C:chromosome"/>
    <property type="evidence" value="ECO:0007669"/>
    <property type="project" value="UniProtKB-SubCell"/>
</dbReference>
<dbReference type="GO" id="GO:0005737">
    <property type="term" value="C:cytoplasm"/>
    <property type="evidence" value="ECO:0007669"/>
    <property type="project" value="TreeGrafter"/>
</dbReference>
<dbReference type="InterPro" id="IPR050216">
    <property type="entry name" value="LRR_domain-containing"/>
</dbReference>
<dbReference type="Pfam" id="PF00612">
    <property type="entry name" value="IQ"/>
    <property type="match status" value="2"/>
</dbReference>
<dbReference type="SMART" id="SM00456">
    <property type="entry name" value="WW"/>
    <property type="match status" value="3"/>
</dbReference>
<organism evidence="12 13">
    <name type="scientific">Saprolegnia parasitica (strain CBS 223.65)</name>
    <dbReference type="NCBI Taxonomy" id="695850"/>
    <lineage>
        <taxon>Eukaryota</taxon>
        <taxon>Sar</taxon>
        <taxon>Stramenopiles</taxon>
        <taxon>Oomycota</taxon>
        <taxon>Saprolegniomycetes</taxon>
        <taxon>Saprolegniales</taxon>
        <taxon>Saprolegniaceae</taxon>
        <taxon>Saprolegnia</taxon>
    </lineage>
</organism>
<evidence type="ECO:0000256" key="5">
    <source>
        <dbReference type="ARBA" id="ARBA00022737"/>
    </source>
</evidence>
<evidence type="ECO:0000256" key="8">
    <source>
        <dbReference type="ARBA" id="ARBA00023204"/>
    </source>
</evidence>
<dbReference type="EMBL" id="KK583287">
    <property type="protein sequence ID" value="KDO21486.1"/>
    <property type="molecule type" value="Genomic_DNA"/>
</dbReference>
<comment type="similarity">
    <text evidence="2">Belongs to the Tonsoku family.</text>
</comment>
<dbReference type="Proteomes" id="UP000030745">
    <property type="component" value="Unassembled WGS sequence"/>
</dbReference>
<accession>A0A067C4J7</accession>
<dbReference type="AlphaFoldDB" id="A0A067C4J7"/>
<dbReference type="SMART" id="SM00028">
    <property type="entry name" value="TPR"/>
    <property type="match status" value="2"/>
</dbReference>
<dbReference type="SUPFAM" id="SSF51045">
    <property type="entry name" value="WW domain"/>
    <property type="match status" value="2"/>
</dbReference>
<dbReference type="GeneID" id="24134481"/>
<dbReference type="InterPro" id="IPR001611">
    <property type="entry name" value="Leu-rich_rpt"/>
</dbReference>
<dbReference type="PROSITE" id="PS50020">
    <property type="entry name" value="WW_DOMAIN_2"/>
    <property type="match status" value="2"/>
</dbReference>
<keyword evidence="13" id="KW-1185">Reference proteome</keyword>
<feature type="repeat" description="TPR" evidence="9">
    <location>
        <begin position="961"/>
        <end position="994"/>
    </location>
</feature>
<dbReference type="SUPFAM" id="SSF48452">
    <property type="entry name" value="TPR-like"/>
    <property type="match status" value="1"/>
</dbReference>
<dbReference type="STRING" id="695850.A0A067C4J7"/>
<feature type="region of interest" description="Disordered" evidence="10">
    <location>
        <begin position="92"/>
        <end position="124"/>
    </location>
</feature>
<dbReference type="SMART" id="SM00365">
    <property type="entry name" value="LRR_SD22"/>
    <property type="match status" value="7"/>
</dbReference>
<evidence type="ECO:0000256" key="4">
    <source>
        <dbReference type="ARBA" id="ARBA00022614"/>
    </source>
</evidence>
<dbReference type="InterPro" id="IPR019734">
    <property type="entry name" value="TPR_rpt"/>
</dbReference>
<dbReference type="RefSeq" id="XP_012207830.1">
    <property type="nucleotide sequence ID" value="XM_012352440.1"/>
</dbReference>
<feature type="region of interest" description="Disordered" evidence="10">
    <location>
        <begin position="1178"/>
        <end position="1200"/>
    </location>
</feature>
<evidence type="ECO:0000256" key="1">
    <source>
        <dbReference type="ARBA" id="ARBA00004286"/>
    </source>
</evidence>
<keyword evidence="3" id="KW-0158">Chromosome</keyword>
<dbReference type="Pfam" id="PF13855">
    <property type="entry name" value="LRR_8"/>
    <property type="match status" value="2"/>
</dbReference>
<comment type="subcellular location">
    <subcellularLocation>
        <location evidence="1">Chromosome</location>
    </subcellularLocation>
</comment>